<dbReference type="RefSeq" id="WP_085098659.1">
    <property type="nucleotide sequence ID" value="NZ_AP022603.1"/>
</dbReference>
<comment type="caution">
    <text evidence="2">The sequence shown here is derived from an EMBL/GenBank/DDBJ whole genome shotgun (WGS) entry which is preliminary data.</text>
</comment>
<dbReference type="STRING" id="1793.AWC04_15845"/>
<dbReference type="OrthoDB" id="1188001at2"/>
<dbReference type="AlphaFoldDB" id="A0A1X1R5S3"/>
<gene>
    <name evidence="2" type="ORF">AWC04_15845</name>
</gene>
<dbReference type="InterPro" id="IPR029021">
    <property type="entry name" value="Prot-tyrosine_phosphatase-like"/>
</dbReference>
<proteinExistence type="inferred from homology"/>
<dbReference type="InterPro" id="IPR000387">
    <property type="entry name" value="Tyr_Pase_dom"/>
</dbReference>
<dbReference type="GO" id="GO:0004721">
    <property type="term" value="F:phosphoprotein phosphatase activity"/>
    <property type="evidence" value="ECO:0007669"/>
    <property type="project" value="InterPro"/>
</dbReference>
<dbReference type="SUPFAM" id="SSF52799">
    <property type="entry name" value="(Phosphotyrosine protein) phosphatases II"/>
    <property type="match status" value="1"/>
</dbReference>
<dbReference type="PANTHER" id="PTHR31126:SF1">
    <property type="entry name" value="TYROSINE SPECIFIC PROTEIN PHOSPHATASES DOMAIN-CONTAINING PROTEIN"/>
    <property type="match status" value="1"/>
</dbReference>
<name>A0A1X1R5S3_MYCFA</name>
<dbReference type="PROSITE" id="PS50056">
    <property type="entry name" value="TYR_PHOSPHATASE_2"/>
    <property type="match status" value="1"/>
</dbReference>
<keyword evidence="3" id="KW-1185">Reference proteome</keyword>
<comment type="similarity">
    <text evidence="1">Belongs to the protein-tyrosine phosphatase family.</text>
</comment>
<accession>A0A1X1R5S3</accession>
<protein>
    <submittedName>
        <fullName evidence="2">Phosphotyrosine protein phosphatase</fullName>
    </submittedName>
</protein>
<dbReference type="PANTHER" id="PTHR31126">
    <property type="entry name" value="TYROSINE-PROTEIN PHOSPHATASE"/>
    <property type="match status" value="1"/>
</dbReference>
<sequence>MTDLLSGAWNFRDVAHSTSGAIRPGLLYRAGELTQLDDTGLSQLRELAVTDVADLRSPPEVAQHGADLVPAGVVVHNLPFVEVVASVDAEAPHEHAFQRLMTEKPDDESMKDAGRRYMVEEYARFATAEGAQRAMRQTVALLSSGAAVLTHCFAGKDRTGFSVAVVLEAAGIDRDTVMTDYLASNAAAPQLRAQIMERIRIRFNGEIPSDAAEFTEARLSDDVLGVRPEYLDSALGRIEADFGSVPGYLHAAGITDEQLAALRTQLRG</sequence>
<dbReference type="Proteomes" id="UP000193484">
    <property type="component" value="Unassembled WGS sequence"/>
</dbReference>
<reference evidence="2 3" key="1">
    <citation type="submission" date="2016-01" db="EMBL/GenBank/DDBJ databases">
        <title>The new phylogeny of the genus Mycobacterium.</title>
        <authorList>
            <person name="Tarcisio F."/>
            <person name="Conor M."/>
            <person name="Antonella G."/>
            <person name="Elisabetta G."/>
            <person name="Giulia F.S."/>
            <person name="Sara T."/>
            <person name="Anna F."/>
            <person name="Clotilde B."/>
            <person name="Roberto B."/>
            <person name="Veronica D.S."/>
            <person name="Fabio R."/>
            <person name="Monica P."/>
            <person name="Olivier J."/>
            <person name="Enrico T."/>
            <person name="Nicola S."/>
        </authorList>
    </citation>
    <scope>NUCLEOTIDE SEQUENCE [LARGE SCALE GENOMIC DNA]</scope>
    <source>
        <strain evidence="2 3">DSM 44179</strain>
    </source>
</reference>
<organism evidence="2 3">
    <name type="scientific">Mycolicibacterium fallax</name>
    <name type="common">Mycobacterium fallax</name>
    <dbReference type="NCBI Taxonomy" id="1793"/>
    <lineage>
        <taxon>Bacteria</taxon>
        <taxon>Bacillati</taxon>
        <taxon>Actinomycetota</taxon>
        <taxon>Actinomycetes</taxon>
        <taxon>Mycobacteriales</taxon>
        <taxon>Mycobacteriaceae</taxon>
        <taxon>Mycolicibacterium</taxon>
    </lineage>
</organism>
<evidence type="ECO:0000313" key="3">
    <source>
        <dbReference type="Proteomes" id="UP000193484"/>
    </source>
</evidence>
<evidence type="ECO:0000256" key="1">
    <source>
        <dbReference type="ARBA" id="ARBA00009580"/>
    </source>
</evidence>
<evidence type="ECO:0000313" key="2">
    <source>
        <dbReference type="EMBL" id="ORV00024.1"/>
    </source>
</evidence>
<dbReference type="Pfam" id="PF13350">
    <property type="entry name" value="Y_phosphatase3"/>
    <property type="match status" value="1"/>
</dbReference>
<dbReference type="EMBL" id="LQOJ01000050">
    <property type="protein sequence ID" value="ORV00024.1"/>
    <property type="molecule type" value="Genomic_DNA"/>
</dbReference>
<dbReference type="Gene3D" id="3.90.190.10">
    <property type="entry name" value="Protein tyrosine phosphatase superfamily"/>
    <property type="match status" value="1"/>
</dbReference>
<dbReference type="InterPro" id="IPR026893">
    <property type="entry name" value="Tyr/Ser_Pase_IphP-type"/>
</dbReference>